<name>A0ABR0JGM9_9EURO</name>
<dbReference type="Gene3D" id="1.25.40.10">
    <property type="entry name" value="Tetratricopeptide repeat domain"/>
    <property type="match status" value="1"/>
</dbReference>
<dbReference type="SMART" id="SM00028">
    <property type="entry name" value="TPR"/>
    <property type="match status" value="4"/>
</dbReference>
<dbReference type="SUPFAM" id="SSF52540">
    <property type="entry name" value="P-loop containing nucleoside triphosphate hydrolases"/>
    <property type="match status" value="1"/>
</dbReference>
<keyword evidence="3" id="KW-1185">Reference proteome</keyword>
<sequence length="655" mass="74808">MKDLWQRAIEPGGRVALVGLGGIGKTQVAIEYAYRVQDESPKPWVFWVHASSRVRFEESYKDIAQRLQLAGWQDPKADILGMVHNWLSDENNSRRTMVVDNADDEQVMFKQRKSESNSEGLATFLGNRSLADYLPSSSNGSIVTTTRNRKVAEGLIEYAEDILDLKPMDIDEAVALLTKKLRKLEAISTEDDFASLAQQLDCMPLALSQAAAYLIQRAPRMTLSSYLGELRGSDDGRARLLQTDIRDPRRDGKASNSIITTWYVSFEHIQHTHHSAARLLWLMSLFDREGIPDHLLRRQYLVEWSSEDKKGEESPERQREMDFEDDIATLRAYSLIGLGTNAQLFEMHRLVQFSTRKWLGLRGELENWQRQYVDIIYQTFPTPRFENWSTCQGLLPHVQLLIYYRTNEASYRRKRAAILYRAAWYAKDRGIYGVAEVMAGVSVAEREALFGKIILEHYLAWAEEMHQQALKAKEKILGVDHNSTLFTMNDLALVLQAQGHYKQSEKMYRQALTGKEKILGMDHDSTLKTMSNLANVLRAQGNYKQSEELHRQALTAREKRLGVDHPSTLMSIDNLAKVLREKGEYKQAEEMSRRALTGREKVLGMNHSHTVTSIGNLAVVLQKQGKYKQAEEMHRLSLTSREKLLLAVLGCTALS</sequence>
<feature type="domain" description="DUF7779" evidence="1">
    <location>
        <begin position="269"/>
        <end position="357"/>
    </location>
</feature>
<dbReference type="SUPFAM" id="SSF48452">
    <property type="entry name" value="TPR-like"/>
    <property type="match status" value="2"/>
</dbReference>
<dbReference type="EMBL" id="JAVRRF010000007">
    <property type="protein sequence ID" value="KAK5063662.1"/>
    <property type="molecule type" value="Genomic_DNA"/>
</dbReference>
<organism evidence="2 3">
    <name type="scientific">Exophiala sideris</name>
    <dbReference type="NCBI Taxonomy" id="1016849"/>
    <lineage>
        <taxon>Eukaryota</taxon>
        <taxon>Fungi</taxon>
        <taxon>Dikarya</taxon>
        <taxon>Ascomycota</taxon>
        <taxon>Pezizomycotina</taxon>
        <taxon>Eurotiomycetes</taxon>
        <taxon>Chaetothyriomycetidae</taxon>
        <taxon>Chaetothyriales</taxon>
        <taxon>Herpotrichiellaceae</taxon>
        <taxon>Exophiala</taxon>
    </lineage>
</organism>
<evidence type="ECO:0000313" key="2">
    <source>
        <dbReference type="EMBL" id="KAK5063662.1"/>
    </source>
</evidence>
<dbReference type="Pfam" id="PF25000">
    <property type="entry name" value="DUF7779"/>
    <property type="match status" value="1"/>
</dbReference>
<dbReference type="Pfam" id="PF13424">
    <property type="entry name" value="TPR_12"/>
    <property type="match status" value="2"/>
</dbReference>
<evidence type="ECO:0000259" key="1">
    <source>
        <dbReference type="Pfam" id="PF25000"/>
    </source>
</evidence>
<gene>
    <name evidence="2" type="ORF">LTR69_004368</name>
</gene>
<dbReference type="InterPro" id="IPR019734">
    <property type="entry name" value="TPR_rpt"/>
</dbReference>
<proteinExistence type="predicted"/>
<dbReference type="PANTHER" id="PTHR46082">
    <property type="entry name" value="ATP/GTP-BINDING PROTEIN-RELATED"/>
    <property type="match status" value="1"/>
</dbReference>
<dbReference type="PANTHER" id="PTHR46082:SF6">
    <property type="entry name" value="AAA+ ATPASE DOMAIN-CONTAINING PROTEIN-RELATED"/>
    <property type="match status" value="1"/>
</dbReference>
<evidence type="ECO:0000313" key="3">
    <source>
        <dbReference type="Proteomes" id="UP001345691"/>
    </source>
</evidence>
<comment type="caution">
    <text evidence="2">The sequence shown here is derived from an EMBL/GenBank/DDBJ whole genome shotgun (WGS) entry which is preliminary data.</text>
</comment>
<dbReference type="Gene3D" id="3.40.50.300">
    <property type="entry name" value="P-loop containing nucleotide triphosphate hydrolases"/>
    <property type="match status" value="1"/>
</dbReference>
<dbReference type="InterPro" id="IPR056681">
    <property type="entry name" value="DUF7779"/>
</dbReference>
<reference evidence="2 3" key="1">
    <citation type="submission" date="2023-08" db="EMBL/GenBank/DDBJ databases">
        <title>Black Yeasts Isolated from many extreme environments.</title>
        <authorList>
            <person name="Coleine C."/>
            <person name="Stajich J.E."/>
            <person name="Selbmann L."/>
        </authorList>
    </citation>
    <scope>NUCLEOTIDE SEQUENCE [LARGE SCALE GENOMIC DNA]</scope>
    <source>
        <strain evidence="2 3">CCFEE 6328</strain>
    </source>
</reference>
<dbReference type="InterPro" id="IPR027417">
    <property type="entry name" value="P-loop_NTPase"/>
</dbReference>
<accession>A0ABR0JGM9</accession>
<dbReference type="Pfam" id="PF13374">
    <property type="entry name" value="TPR_10"/>
    <property type="match status" value="1"/>
</dbReference>
<dbReference type="InterPro" id="IPR053137">
    <property type="entry name" value="NLR-like"/>
</dbReference>
<dbReference type="InterPro" id="IPR011990">
    <property type="entry name" value="TPR-like_helical_dom_sf"/>
</dbReference>
<protein>
    <recommendedName>
        <fullName evidence="1">DUF7779 domain-containing protein</fullName>
    </recommendedName>
</protein>
<dbReference type="Proteomes" id="UP001345691">
    <property type="component" value="Unassembled WGS sequence"/>
</dbReference>